<feature type="compositionally biased region" description="Basic residues" evidence="8">
    <location>
        <begin position="1"/>
        <end position="13"/>
    </location>
</feature>
<proteinExistence type="inferred from homology"/>
<keyword evidence="13" id="KW-1185">Reference proteome</keyword>
<dbReference type="OMA" id="QMIQKAR"/>
<dbReference type="EMBL" id="CM035418">
    <property type="protein sequence ID" value="KAH7422039.1"/>
    <property type="molecule type" value="Genomic_DNA"/>
</dbReference>
<gene>
    <name evidence="12" type="ORF">KP509_13G087700</name>
</gene>
<dbReference type="GO" id="GO:0016787">
    <property type="term" value="F:hydrolase activity"/>
    <property type="evidence" value="ECO:0007669"/>
    <property type="project" value="UniProtKB-KW"/>
</dbReference>
<feature type="region of interest" description="Disordered" evidence="8">
    <location>
        <begin position="1"/>
        <end position="34"/>
    </location>
</feature>
<evidence type="ECO:0000256" key="4">
    <source>
        <dbReference type="ARBA" id="ARBA00022806"/>
    </source>
</evidence>
<dbReference type="PROSITE" id="PS00039">
    <property type="entry name" value="DEAD_ATP_HELICASE"/>
    <property type="match status" value="1"/>
</dbReference>
<keyword evidence="5 7" id="KW-0067">ATP-binding</keyword>
<dbReference type="InterPro" id="IPR014014">
    <property type="entry name" value="RNA_helicase_DEAD_Q_motif"/>
</dbReference>
<keyword evidence="2 7" id="KW-0547">Nucleotide-binding</keyword>
<dbReference type="OrthoDB" id="4310724at2759"/>
<dbReference type="InterPro" id="IPR050079">
    <property type="entry name" value="DEAD_box_RNA_helicase"/>
</dbReference>
<evidence type="ECO:0000256" key="8">
    <source>
        <dbReference type="SAM" id="MobiDB-lite"/>
    </source>
</evidence>
<keyword evidence="1" id="KW-0934">Plastid</keyword>
<reference evidence="12" key="1">
    <citation type="submission" date="2021-08" db="EMBL/GenBank/DDBJ databases">
        <title>WGS assembly of Ceratopteris richardii.</title>
        <authorList>
            <person name="Marchant D.B."/>
            <person name="Chen G."/>
            <person name="Jenkins J."/>
            <person name="Shu S."/>
            <person name="Leebens-Mack J."/>
            <person name="Grimwood J."/>
            <person name="Schmutz J."/>
            <person name="Soltis P."/>
            <person name="Soltis D."/>
            <person name="Chen Z.-H."/>
        </authorList>
    </citation>
    <scope>NUCLEOTIDE SEQUENCE</scope>
    <source>
        <strain evidence="12">Whitten #5841</strain>
        <tissue evidence="12">Leaf</tissue>
    </source>
</reference>
<evidence type="ECO:0000313" key="13">
    <source>
        <dbReference type="Proteomes" id="UP000825935"/>
    </source>
</evidence>
<dbReference type="PROSITE" id="PS51194">
    <property type="entry name" value="HELICASE_CTER"/>
    <property type="match status" value="1"/>
</dbReference>
<evidence type="ECO:0000313" key="12">
    <source>
        <dbReference type="EMBL" id="KAH7422039.1"/>
    </source>
</evidence>
<dbReference type="InterPro" id="IPR011545">
    <property type="entry name" value="DEAD/DEAH_box_helicase_dom"/>
</dbReference>
<dbReference type="InterPro" id="IPR014001">
    <property type="entry name" value="Helicase_ATP-bd"/>
</dbReference>
<dbReference type="PROSITE" id="PS51192">
    <property type="entry name" value="HELICASE_ATP_BIND_1"/>
    <property type="match status" value="1"/>
</dbReference>
<dbReference type="Proteomes" id="UP000825935">
    <property type="component" value="Chromosome 13"/>
</dbReference>
<feature type="region of interest" description="Disordered" evidence="8">
    <location>
        <begin position="71"/>
        <end position="116"/>
    </location>
</feature>
<organism evidence="12 13">
    <name type="scientific">Ceratopteris richardii</name>
    <name type="common">Triangle waterfern</name>
    <dbReference type="NCBI Taxonomy" id="49495"/>
    <lineage>
        <taxon>Eukaryota</taxon>
        <taxon>Viridiplantae</taxon>
        <taxon>Streptophyta</taxon>
        <taxon>Embryophyta</taxon>
        <taxon>Tracheophyta</taxon>
        <taxon>Polypodiopsida</taxon>
        <taxon>Polypodiidae</taxon>
        <taxon>Polypodiales</taxon>
        <taxon>Pteridineae</taxon>
        <taxon>Pteridaceae</taxon>
        <taxon>Parkerioideae</taxon>
        <taxon>Ceratopteris</taxon>
    </lineage>
</organism>
<feature type="domain" description="Helicase C-terminal" evidence="10">
    <location>
        <begin position="453"/>
        <end position="614"/>
    </location>
</feature>
<comment type="caution">
    <text evidence="12">The sequence shown here is derived from an EMBL/GenBank/DDBJ whole genome shotgun (WGS) entry which is preliminary data.</text>
</comment>
<dbReference type="GO" id="GO:0005829">
    <property type="term" value="C:cytosol"/>
    <property type="evidence" value="ECO:0007669"/>
    <property type="project" value="TreeGrafter"/>
</dbReference>
<dbReference type="SMART" id="SM00490">
    <property type="entry name" value="HELICc"/>
    <property type="match status" value="1"/>
</dbReference>
<evidence type="ECO:0000256" key="1">
    <source>
        <dbReference type="ARBA" id="ARBA00022528"/>
    </source>
</evidence>
<dbReference type="GO" id="GO:0003676">
    <property type="term" value="F:nucleic acid binding"/>
    <property type="evidence" value="ECO:0007669"/>
    <property type="project" value="InterPro"/>
</dbReference>
<sequence>MKERRKNRCKRGSSQKLSTSKLEETHSLPWKDVTPNDSIMLLAGSEHGGFMCLEEVDGDFYSEFHDTLMEPSTSGGITPPVSGSVEHKSSKKRKRPSNKVPDNAKSSFPSDDSLSNKSTAIKKKKVEVLELTTHNGEQIGNEIGANMVEEQNSYDSKEALDEDELSAWLELRLNEKILRALSTLKFLHPTPIQRACIPPAAHQGKDVIGAAETGSGKTLAYVIPVLQRLLDEEEKYKCSMHEGSNIRESQGLLRALILTPTRELALQVCKHFKEAAKFTSIKVVPIVGGMSLQKQERLLKGRPDAIVGTPGRLWELMSAGHEHLTELNHLSFLVLDEADRMIEKGHFQELQSIMNMLPVANQSRVVTNQENNYLGLDNSVMDAPQIHRRQTLVFSATLALPVGFRKKLKKGHLNGKPPSKSEEYSVALLAERGGVRPNAAIIDLTSQTIVAAKLEESFIRCREEEKDFYLYYLLKLHGLGRTIIFCTSIAAVRHVAAILGLMQMKAWPLHAQMQQRQRLKYMDRFQSEENSCLISTDVAARGLDIPGVRTVVHYQLPHSAEVYVHRSGRTARASEDGCSILFVTPSDQRKFISLCDALSKKGLPAFPCNSAYMPAVMKRVQLAQKIDDLSRRNMQTRAKKSWLKRNAEALEVNIEDEDVNEKDDLPCYFLEKKRAVEMKRLIQELKAMLEQPLEPKSFSHRFITGADMSPLLAAQLKNYAKQRKSKNQNKNLKVRLKGNVRMGPDREKKGLVVIGQEMVEPLNALRTSKR</sequence>
<feature type="compositionally biased region" description="Polar residues" evidence="8">
    <location>
        <begin position="104"/>
        <end position="116"/>
    </location>
</feature>
<dbReference type="GO" id="GO:0003724">
    <property type="term" value="F:RNA helicase activity"/>
    <property type="evidence" value="ECO:0007669"/>
    <property type="project" value="InterPro"/>
</dbReference>
<dbReference type="InterPro" id="IPR027417">
    <property type="entry name" value="P-loop_NTPase"/>
</dbReference>
<dbReference type="SUPFAM" id="SSF52540">
    <property type="entry name" value="P-loop containing nucleoside triphosphate hydrolases"/>
    <property type="match status" value="1"/>
</dbReference>
<evidence type="ECO:0000259" key="11">
    <source>
        <dbReference type="PROSITE" id="PS51195"/>
    </source>
</evidence>
<dbReference type="Gene3D" id="3.40.50.300">
    <property type="entry name" value="P-loop containing nucleotide triphosphate hydrolases"/>
    <property type="match status" value="2"/>
</dbReference>
<evidence type="ECO:0000256" key="7">
    <source>
        <dbReference type="RuleBase" id="RU000492"/>
    </source>
</evidence>
<comment type="similarity">
    <text evidence="7">Belongs to the DEAD box helicase family.</text>
</comment>
<dbReference type="Pfam" id="PF00270">
    <property type="entry name" value="DEAD"/>
    <property type="match status" value="1"/>
</dbReference>
<keyword evidence="3 7" id="KW-0378">Hydrolase</keyword>
<dbReference type="PANTHER" id="PTHR47959">
    <property type="entry name" value="ATP-DEPENDENT RNA HELICASE RHLE-RELATED"/>
    <property type="match status" value="1"/>
</dbReference>
<dbReference type="Pfam" id="PF00271">
    <property type="entry name" value="Helicase_C"/>
    <property type="match status" value="1"/>
</dbReference>
<dbReference type="EMBL" id="CM035418">
    <property type="protein sequence ID" value="KAH7422035.1"/>
    <property type="molecule type" value="Genomic_DNA"/>
</dbReference>
<dbReference type="GO" id="GO:0005524">
    <property type="term" value="F:ATP binding"/>
    <property type="evidence" value="ECO:0007669"/>
    <property type="project" value="UniProtKB-KW"/>
</dbReference>
<feature type="domain" description="Helicase ATP-binding" evidence="9">
    <location>
        <begin position="198"/>
        <end position="416"/>
    </location>
</feature>
<dbReference type="CDD" id="cd17946">
    <property type="entry name" value="DEADc_DDX24"/>
    <property type="match status" value="1"/>
</dbReference>
<accession>A0A8T2TN80</accession>
<dbReference type="PROSITE" id="PS51195">
    <property type="entry name" value="Q_MOTIF"/>
    <property type="match status" value="1"/>
</dbReference>
<dbReference type="EMBL" id="CM035418">
    <property type="protein sequence ID" value="KAH7422036.1"/>
    <property type="molecule type" value="Genomic_DNA"/>
</dbReference>
<evidence type="ECO:0000256" key="6">
    <source>
        <dbReference type="PROSITE-ProRule" id="PRU00552"/>
    </source>
</evidence>
<dbReference type="InterPro" id="IPR000629">
    <property type="entry name" value="RNA-helicase_DEAD-box_CS"/>
</dbReference>
<evidence type="ECO:0000256" key="2">
    <source>
        <dbReference type="ARBA" id="ARBA00022741"/>
    </source>
</evidence>
<dbReference type="CDD" id="cd18787">
    <property type="entry name" value="SF2_C_DEAD"/>
    <property type="match status" value="1"/>
</dbReference>
<name>A0A8T2TN80_CERRI</name>
<dbReference type="SMART" id="SM00487">
    <property type="entry name" value="DEXDc"/>
    <property type="match status" value="1"/>
</dbReference>
<evidence type="ECO:0000259" key="10">
    <source>
        <dbReference type="PROSITE" id="PS51194"/>
    </source>
</evidence>
<dbReference type="InterPro" id="IPR001650">
    <property type="entry name" value="Helicase_C-like"/>
</dbReference>
<dbReference type="AlphaFoldDB" id="A0A8T2TN80"/>
<feature type="short sequence motif" description="Q motif" evidence="6">
    <location>
        <begin position="166"/>
        <end position="194"/>
    </location>
</feature>
<evidence type="ECO:0000256" key="5">
    <source>
        <dbReference type="ARBA" id="ARBA00022840"/>
    </source>
</evidence>
<dbReference type="EMBL" id="CM035418">
    <property type="protein sequence ID" value="KAH7422037.1"/>
    <property type="molecule type" value="Genomic_DNA"/>
</dbReference>
<evidence type="ECO:0000256" key="3">
    <source>
        <dbReference type="ARBA" id="ARBA00022801"/>
    </source>
</evidence>
<evidence type="ECO:0008006" key="14">
    <source>
        <dbReference type="Google" id="ProtNLM"/>
    </source>
</evidence>
<dbReference type="PANTHER" id="PTHR47959:SF1">
    <property type="entry name" value="ATP-DEPENDENT RNA HELICASE DBPA"/>
    <property type="match status" value="1"/>
</dbReference>
<protein>
    <recommendedName>
        <fullName evidence="14">DEAD-box ATP-dependent RNA helicase 13</fullName>
    </recommendedName>
</protein>
<evidence type="ECO:0000259" key="9">
    <source>
        <dbReference type="PROSITE" id="PS51192"/>
    </source>
</evidence>
<dbReference type="EMBL" id="CM035418">
    <property type="protein sequence ID" value="KAH7422038.1"/>
    <property type="molecule type" value="Genomic_DNA"/>
</dbReference>
<keyword evidence="1" id="KW-0150">Chloroplast</keyword>
<keyword evidence="4 7" id="KW-0347">Helicase</keyword>
<feature type="domain" description="DEAD-box RNA helicase Q" evidence="11">
    <location>
        <begin position="166"/>
        <end position="194"/>
    </location>
</feature>